<evidence type="ECO:0000256" key="1">
    <source>
        <dbReference type="SAM" id="MobiDB-lite"/>
    </source>
</evidence>
<proteinExistence type="predicted"/>
<gene>
    <name evidence="3" type="ORF">QK289_06225</name>
</gene>
<keyword evidence="4" id="KW-1185">Reference proteome</keyword>
<reference evidence="3 4" key="1">
    <citation type="submission" date="2023-04" db="EMBL/GenBank/DDBJ databases">
        <title>Antarctic isolates genomes.</title>
        <authorList>
            <person name="Dimov S.G."/>
        </authorList>
    </citation>
    <scope>NUCLEOTIDE SEQUENCE [LARGE SCALE GENOMIC DNA]</scope>
    <source>
        <strain evidence="3 4">AL19</strain>
    </source>
</reference>
<sequence>MTRIIIRAGMTPFEQFDAEYLMKHNSIGGNVGNLIYQYSIFRTLMTEGTTITPDYYYYEEERADEINANFDLYVIPLADAFRKEFVPTLRKYTKLIKKLKIPVVVIGVGLRAPFEPDLKEGFSFDEDVKAFVSAVLERSSMLGLRGEITSKYLTRLGFREGIDHKVIGCPSMYAFGRDLKIRETNITKDSMIGVNSSRLAPQNVLNFITRGMEEYPNHYFIPQWMKELRLTYTGTHPIADLSVTNYPVKMSDPTYMNDRVRFFLNAQTWIDFLKEADFSFGARLHGNITATLAGTPSILIPKDARMRELTDYHQLTHIWANDITDSTRLSDVIESADFQSPTRVQARNFDNFVEFLNTNDLEHIYKETNYPENVPFDREMAKAELLPVVKPITGISIEEAVSRFESYFPEEEQKIVAAQKRDKAKMAEKDKKIKSLQGKLNSQTKEIKHQQGTLNRKAVRMALKTADLFAKK</sequence>
<feature type="compositionally biased region" description="Polar residues" evidence="1">
    <location>
        <begin position="438"/>
        <end position="453"/>
    </location>
</feature>
<evidence type="ECO:0000313" key="4">
    <source>
        <dbReference type="Proteomes" id="UP001243286"/>
    </source>
</evidence>
<dbReference type="GO" id="GO:0016740">
    <property type="term" value="F:transferase activity"/>
    <property type="evidence" value="ECO:0007669"/>
    <property type="project" value="UniProtKB-KW"/>
</dbReference>
<dbReference type="Proteomes" id="UP001243286">
    <property type="component" value="Unassembled WGS sequence"/>
</dbReference>
<dbReference type="RefSeq" id="WP_014971698.1">
    <property type="nucleotide sequence ID" value="NZ_JANJYY010000071.1"/>
</dbReference>
<dbReference type="Pfam" id="PF04230">
    <property type="entry name" value="PS_pyruv_trans"/>
    <property type="match status" value="1"/>
</dbReference>
<name>A0ABT6R1C0_9BACL</name>
<feature type="region of interest" description="Disordered" evidence="1">
    <location>
        <begin position="427"/>
        <end position="453"/>
    </location>
</feature>
<dbReference type="InterPro" id="IPR007345">
    <property type="entry name" value="Polysacch_pyruvyl_Trfase"/>
</dbReference>
<feature type="domain" description="Polysaccharide pyruvyl transferase" evidence="2">
    <location>
        <begin position="93"/>
        <end position="300"/>
    </location>
</feature>
<keyword evidence="3" id="KW-0808">Transferase</keyword>
<dbReference type="EMBL" id="JASBQV010000007">
    <property type="protein sequence ID" value="MDI3234597.1"/>
    <property type="molecule type" value="Genomic_DNA"/>
</dbReference>
<evidence type="ECO:0000259" key="2">
    <source>
        <dbReference type="Pfam" id="PF04230"/>
    </source>
</evidence>
<evidence type="ECO:0000313" key="3">
    <source>
        <dbReference type="EMBL" id="MDI3234597.1"/>
    </source>
</evidence>
<protein>
    <submittedName>
        <fullName evidence="3">Polysaccharide pyruvyl transferase family protein</fullName>
    </submittedName>
</protein>
<accession>A0ABT6R1C0</accession>
<organism evidence="3 4">
    <name type="scientific">Exiguobacterium antarcticum</name>
    <dbReference type="NCBI Taxonomy" id="132920"/>
    <lineage>
        <taxon>Bacteria</taxon>
        <taxon>Bacillati</taxon>
        <taxon>Bacillota</taxon>
        <taxon>Bacilli</taxon>
        <taxon>Bacillales</taxon>
        <taxon>Bacillales Family XII. Incertae Sedis</taxon>
        <taxon>Exiguobacterium</taxon>
    </lineage>
</organism>
<comment type="caution">
    <text evidence="3">The sequence shown here is derived from an EMBL/GenBank/DDBJ whole genome shotgun (WGS) entry which is preliminary data.</text>
</comment>